<accession>A0A6C0KCA2</accession>
<keyword evidence="1" id="KW-0812">Transmembrane</keyword>
<feature type="transmembrane region" description="Helical" evidence="1">
    <location>
        <begin position="42"/>
        <end position="63"/>
    </location>
</feature>
<dbReference type="AlphaFoldDB" id="A0A6C0KCA2"/>
<organism evidence="2">
    <name type="scientific">viral metagenome</name>
    <dbReference type="NCBI Taxonomy" id="1070528"/>
    <lineage>
        <taxon>unclassified sequences</taxon>
        <taxon>metagenomes</taxon>
        <taxon>organismal metagenomes</taxon>
    </lineage>
</organism>
<sequence length="81" mass="9375">MAGNKEEPQIVEPNPTKRFLWFLIMATAVVLAYYRNGKVLNLYMIPATLFSQIYIFVVVVYFFGKEDGFGQIKQYTVKNSN</sequence>
<keyword evidence="1" id="KW-0472">Membrane</keyword>
<dbReference type="EMBL" id="MN740839">
    <property type="protein sequence ID" value="QHU14347.1"/>
    <property type="molecule type" value="Genomic_DNA"/>
</dbReference>
<reference evidence="2" key="1">
    <citation type="journal article" date="2020" name="Nature">
        <title>Giant virus diversity and host interactions through global metagenomics.</title>
        <authorList>
            <person name="Schulz F."/>
            <person name="Roux S."/>
            <person name="Paez-Espino D."/>
            <person name="Jungbluth S."/>
            <person name="Walsh D.A."/>
            <person name="Denef V.J."/>
            <person name="McMahon K.D."/>
            <person name="Konstantinidis K.T."/>
            <person name="Eloe-Fadrosh E.A."/>
            <person name="Kyrpides N.C."/>
            <person name="Woyke T."/>
        </authorList>
    </citation>
    <scope>NUCLEOTIDE SEQUENCE</scope>
    <source>
        <strain evidence="2">GVMAG-S-1102113-118</strain>
    </source>
</reference>
<proteinExistence type="predicted"/>
<name>A0A6C0KCA2_9ZZZZ</name>
<keyword evidence="1" id="KW-1133">Transmembrane helix</keyword>
<evidence type="ECO:0000313" key="2">
    <source>
        <dbReference type="EMBL" id="QHU14347.1"/>
    </source>
</evidence>
<feature type="transmembrane region" description="Helical" evidence="1">
    <location>
        <begin position="19"/>
        <end position="36"/>
    </location>
</feature>
<protein>
    <submittedName>
        <fullName evidence="2">Uncharacterized protein</fullName>
    </submittedName>
</protein>
<evidence type="ECO:0000256" key="1">
    <source>
        <dbReference type="SAM" id="Phobius"/>
    </source>
</evidence>